<sequence length="383" mass="40929">MGTSSTNHADIDSGEATGQGSGDERLRSTGCGAIAARAGNTSPWKLLGWRLIGLTDGKRGRRGGGLEFLGDPKTELSSHGTKAFDEALRLVIDEGYTAKERRDCDDSTGEKDGAQTLVRGGVRYCDWDEGTTSSAATLSGVPVALAVDTTAIFRGRVWAAETVLGGGRCCSNIRITARSSSERPHLSSPTARALGPSIVTVVANIVRNFRRPIYSIAAIDLFVILGLLARDKRDRECPKDTKMKMLGANMSNGMPSNGHNPPLVRNASVFQKQRIKIRNECIAANGTRAGQSLNVRDHSEKIAGKGGDAQRRTGSTKHVFPSSKSFAVFVFGPRGVGVVYRALALEGAGGRVDEGIYTVIGEGERSRRLEGIKAKRTREEQAT</sequence>
<protein>
    <submittedName>
        <fullName evidence="2">Uncharacterized protein</fullName>
    </submittedName>
</protein>
<evidence type="ECO:0000256" key="1">
    <source>
        <dbReference type="SAM" id="MobiDB-lite"/>
    </source>
</evidence>
<reference evidence="2" key="1">
    <citation type="submission" date="2023-03" db="EMBL/GenBank/DDBJ databases">
        <title>Massive genome expansion in bonnet fungi (Mycena s.s.) driven by repeated elements and novel gene families across ecological guilds.</title>
        <authorList>
            <consortium name="Lawrence Berkeley National Laboratory"/>
            <person name="Harder C.B."/>
            <person name="Miyauchi S."/>
            <person name="Viragh M."/>
            <person name="Kuo A."/>
            <person name="Thoen E."/>
            <person name="Andreopoulos B."/>
            <person name="Lu D."/>
            <person name="Skrede I."/>
            <person name="Drula E."/>
            <person name="Henrissat B."/>
            <person name="Morin E."/>
            <person name="Kohler A."/>
            <person name="Barry K."/>
            <person name="LaButti K."/>
            <person name="Morin E."/>
            <person name="Salamov A."/>
            <person name="Lipzen A."/>
            <person name="Mereny Z."/>
            <person name="Hegedus B."/>
            <person name="Baldrian P."/>
            <person name="Stursova M."/>
            <person name="Weitz H."/>
            <person name="Taylor A."/>
            <person name="Grigoriev I.V."/>
            <person name="Nagy L.G."/>
            <person name="Martin F."/>
            <person name="Kauserud H."/>
        </authorList>
    </citation>
    <scope>NUCLEOTIDE SEQUENCE</scope>
    <source>
        <strain evidence="2">CBHHK182m</strain>
    </source>
</reference>
<feature type="region of interest" description="Disordered" evidence="1">
    <location>
        <begin position="1"/>
        <end position="27"/>
    </location>
</feature>
<keyword evidence="3" id="KW-1185">Reference proteome</keyword>
<dbReference type="Proteomes" id="UP001215598">
    <property type="component" value="Unassembled WGS sequence"/>
</dbReference>
<proteinExistence type="predicted"/>
<gene>
    <name evidence="2" type="ORF">B0H16DRAFT_1483852</name>
</gene>
<organism evidence="2 3">
    <name type="scientific">Mycena metata</name>
    <dbReference type="NCBI Taxonomy" id="1033252"/>
    <lineage>
        <taxon>Eukaryota</taxon>
        <taxon>Fungi</taxon>
        <taxon>Dikarya</taxon>
        <taxon>Basidiomycota</taxon>
        <taxon>Agaricomycotina</taxon>
        <taxon>Agaricomycetes</taxon>
        <taxon>Agaricomycetidae</taxon>
        <taxon>Agaricales</taxon>
        <taxon>Marasmiineae</taxon>
        <taxon>Mycenaceae</taxon>
        <taxon>Mycena</taxon>
    </lineage>
</organism>
<name>A0AAD7DY00_9AGAR</name>
<evidence type="ECO:0000313" key="3">
    <source>
        <dbReference type="Proteomes" id="UP001215598"/>
    </source>
</evidence>
<accession>A0AAD7DY00</accession>
<evidence type="ECO:0000313" key="2">
    <source>
        <dbReference type="EMBL" id="KAJ7700558.1"/>
    </source>
</evidence>
<comment type="caution">
    <text evidence="2">The sequence shown here is derived from an EMBL/GenBank/DDBJ whole genome shotgun (WGS) entry which is preliminary data.</text>
</comment>
<dbReference type="AlphaFoldDB" id="A0AAD7DY00"/>
<dbReference type="EMBL" id="JARKIB010000552">
    <property type="protein sequence ID" value="KAJ7700558.1"/>
    <property type="molecule type" value="Genomic_DNA"/>
</dbReference>